<organism evidence="5 6">
    <name type="scientific">Zwartia hollandica</name>
    <dbReference type="NCBI Taxonomy" id="324606"/>
    <lineage>
        <taxon>Bacteria</taxon>
        <taxon>Pseudomonadati</taxon>
        <taxon>Pseudomonadota</taxon>
        <taxon>Betaproteobacteria</taxon>
        <taxon>Burkholderiales</taxon>
        <taxon>Alcaligenaceae</taxon>
        <taxon>Zwartia</taxon>
    </lineage>
</organism>
<dbReference type="PANTHER" id="PTHR30487">
    <property type="entry name" value="TYPE 4 PREPILIN-LIKE PROTEINS LEADER PEPTIDE-PROCESSING ENZYME"/>
    <property type="match status" value="1"/>
</dbReference>
<dbReference type="GO" id="GO:0004190">
    <property type="term" value="F:aspartic-type endopeptidase activity"/>
    <property type="evidence" value="ECO:0007669"/>
    <property type="project" value="InterPro"/>
</dbReference>
<feature type="transmembrane region" description="Helical" evidence="3">
    <location>
        <begin position="172"/>
        <end position="196"/>
    </location>
</feature>
<keyword evidence="3" id="KW-0812">Transmembrane</keyword>
<dbReference type="Pfam" id="PF01478">
    <property type="entry name" value="Peptidase_A24"/>
    <property type="match status" value="1"/>
</dbReference>
<accession>A0A953N7N6</accession>
<evidence type="ECO:0000256" key="1">
    <source>
        <dbReference type="ARBA" id="ARBA00005801"/>
    </source>
</evidence>
<dbReference type="AlphaFoldDB" id="A0A953N7N6"/>
<reference evidence="5" key="1">
    <citation type="submission" date="2021-07" db="EMBL/GenBank/DDBJ databases">
        <title>New genus and species of the family Alcaligenaceae.</title>
        <authorList>
            <person name="Hahn M.W."/>
        </authorList>
    </citation>
    <scope>NUCLEOTIDE SEQUENCE</scope>
    <source>
        <strain evidence="5">LF4-65</strain>
    </source>
</reference>
<evidence type="ECO:0000259" key="4">
    <source>
        <dbReference type="Pfam" id="PF01478"/>
    </source>
</evidence>
<evidence type="ECO:0000256" key="2">
    <source>
        <dbReference type="RuleBase" id="RU003793"/>
    </source>
</evidence>
<keyword evidence="6" id="KW-1185">Reference proteome</keyword>
<dbReference type="PANTHER" id="PTHR30487:SF0">
    <property type="entry name" value="PREPILIN LEADER PEPTIDASE_N-METHYLTRANSFERASE-RELATED"/>
    <property type="match status" value="1"/>
</dbReference>
<gene>
    <name evidence="5" type="ORF">KZZ10_06950</name>
</gene>
<dbReference type="Proteomes" id="UP000739565">
    <property type="component" value="Unassembled WGS sequence"/>
</dbReference>
<dbReference type="EMBL" id="JAHXRI010000006">
    <property type="protein sequence ID" value="MBZ1350381.1"/>
    <property type="molecule type" value="Genomic_DNA"/>
</dbReference>
<dbReference type="InterPro" id="IPR014032">
    <property type="entry name" value="Peptidase_A24A_bac"/>
</dbReference>
<feature type="transmembrane region" description="Helical" evidence="3">
    <location>
        <begin position="141"/>
        <end position="160"/>
    </location>
</feature>
<evidence type="ECO:0000256" key="3">
    <source>
        <dbReference type="SAM" id="Phobius"/>
    </source>
</evidence>
<dbReference type="GO" id="GO:0006465">
    <property type="term" value="P:signal peptide processing"/>
    <property type="evidence" value="ECO:0007669"/>
    <property type="project" value="TreeGrafter"/>
</dbReference>
<dbReference type="PRINTS" id="PR00864">
    <property type="entry name" value="PREPILNPTASE"/>
</dbReference>
<dbReference type="InterPro" id="IPR050882">
    <property type="entry name" value="Prepilin_peptidase/N-MTase"/>
</dbReference>
<name>A0A953N7N6_9BURK</name>
<sequence>MVEDIWGLFAAGGVAGLFVGILLVGTVRHVFRHYWFSWGLMEASDTLPVTHDAHTRWLDASLLASCALCGAVITASVPWANPSGPELLWSRSVFCGLLVMQARIDAQTGMLPDRLTLGMLWLGLLFSLNGGWVSLEHSVSGAVAGYIVLWLLIAIFRFFTGREAMGSGDFKLSAAIAAWIGPWSLPGVWFVASVWLCAAAMFDHLLGRQDFREPRPFGPGLALGGILMMLFGLTLTE</sequence>
<feature type="transmembrane region" description="Helical" evidence="3">
    <location>
        <begin position="116"/>
        <end position="135"/>
    </location>
</feature>
<comment type="similarity">
    <text evidence="1 2">Belongs to the peptidase A24 family.</text>
</comment>
<protein>
    <submittedName>
        <fullName evidence="5">A24 family peptidase</fullName>
    </submittedName>
</protein>
<evidence type="ECO:0000313" key="6">
    <source>
        <dbReference type="Proteomes" id="UP000739565"/>
    </source>
</evidence>
<dbReference type="RefSeq" id="WP_259660758.1">
    <property type="nucleotide sequence ID" value="NZ_JAHXRI010000006.1"/>
</dbReference>
<evidence type="ECO:0000313" key="5">
    <source>
        <dbReference type="EMBL" id="MBZ1350381.1"/>
    </source>
</evidence>
<feature type="transmembrane region" description="Helical" evidence="3">
    <location>
        <begin position="216"/>
        <end position="235"/>
    </location>
</feature>
<keyword evidence="3" id="KW-1133">Transmembrane helix</keyword>
<feature type="transmembrane region" description="Helical" evidence="3">
    <location>
        <begin position="62"/>
        <end position="81"/>
    </location>
</feature>
<proteinExistence type="inferred from homology"/>
<keyword evidence="3" id="KW-0472">Membrane</keyword>
<dbReference type="Gene3D" id="1.20.120.1220">
    <property type="match status" value="1"/>
</dbReference>
<comment type="caution">
    <text evidence="5">The sequence shown here is derived from an EMBL/GenBank/DDBJ whole genome shotgun (WGS) entry which is preliminary data.</text>
</comment>
<dbReference type="GO" id="GO:0005886">
    <property type="term" value="C:plasma membrane"/>
    <property type="evidence" value="ECO:0007669"/>
    <property type="project" value="TreeGrafter"/>
</dbReference>
<feature type="domain" description="Prepilin type IV endopeptidase peptidase" evidence="4">
    <location>
        <begin position="93"/>
        <end position="195"/>
    </location>
</feature>
<feature type="transmembrane region" description="Helical" evidence="3">
    <location>
        <begin position="6"/>
        <end position="31"/>
    </location>
</feature>
<dbReference type="InterPro" id="IPR000045">
    <property type="entry name" value="Prepilin_IV_endopep_pep"/>
</dbReference>